<dbReference type="Proteomes" id="UP000429607">
    <property type="component" value="Unassembled WGS sequence"/>
</dbReference>
<evidence type="ECO:0000256" key="1">
    <source>
        <dbReference type="SAM" id="SignalP"/>
    </source>
</evidence>
<gene>
    <name evidence="3" type="ORF">PR001_g19445</name>
    <name evidence="2" type="ORF">PR002_g20239</name>
    <name evidence="4" type="ORF">PR003_g18721</name>
</gene>
<keyword evidence="1" id="KW-0732">Signal</keyword>
<dbReference type="EMBL" id="QXFT01001525">
    <property type="protein sequence ID" value="KAE9316429.1"/>
    <property type="molecule type" value="Genomic_DNA"/>
</dbReference>
<accession>A0A6A4E518</accession>
<keyword evidence="6" id="KW-1185">Reference proteome</keyword>
<dbReference type="EMBL" id="QXFU01001911">
    <property type="protein sequence ID" value="KAE8993437.1"/>
    <property type="molecule type" value="Genomic_DNA"/>
</dbReference>
<proteinExistence type="predicted"/>
<reference evidence="4 6" key="1">
    <citation type="submission" date="2018-08" db="EMBL/GenBank/DDBJ databases">
        <title>Genomic investigation of the strawberry pathogen Phytophthora fragariae indicates pathogenicity is determined by transcriptional variation in three key races.</title>
        <authorList>
            <person name="Adams T.M."/>
            <person name="Armitage A.D."/>
            <person name="Sobczyk M.K."/>
            <person name="Bates H.J."/>
            <person name="Dunwell J.M."/>
            <person name="Nellist C.F."/>
            <person name="Harrison R.J."/>
        </authorList>
    </citation>
    <scope>NUCLEOTIDE SEQUENCE [LARGE SCALE GENOMIC DNA]</scope>
    <source>
        <strain evidence="3 5">SCRP249</strain>
        <strain evidence="2 7">SCRP324</strain>
        <strain evidence="4 6">SCRP333</strain>
    </source>
</reference>
<sequence>MYRQCLFTRMLQTMCLCLIETMCLCLIDTGTWFEASEYNCITRVCKCCGIPCIDSVYLLGCFKPCACV</sequence>
<evidence type="ECO:0000313" key="3">
    <source>
        <dbReference type="EMBL" id="KAE8997974.1"/>
    </source>
</evidence>
<evidence type="ECO:0000313" key="7">
    <source>
        <dbReference type="Proteomes" id="UP000435112"/>
    </source>
</evidence>
<evidence type="ECO:0008006" key="8">
    <source>
        <dbReference type="Google" id="ProtNLM"/>
    </source>
</evidence>
<dbReference type="Proteomes" id="UP000434957">
    <property type="component" value="Unassembled WGS sequence"/>
</dbReference>
<evidence type="ECO:0000313" key="6">
    <source>
        <dbReference type="Proteomes" id="UP000434957"/>
    </source>
</evidence>
<dbReference type="Proteomes" id="UP000435112">
    <property type="component" value="Unassembled WGS sequence"/>
</dbReference>
<evidence type="ECO:0000313" key="4">
    <source>
        <dbReference type="EMBL" id="KAE9316429.1"/>
    </source>
</evidence>
<feature type="signal peptide" evidence="1">
    <location>
        <begin position="1"/>
        <end position="25"/>
    </location>
</feature>
<protein>
    <recommendedName>
        <fullName evidence="8">Secreted protein</fullName>
    </recommendedName>
</protein>
<feature type="chain" id="PRO_5036167467" description="Secreted protein" evidence="1">
    <location>
        <begin position="26"/>
        <end position="68"/>
    </location>
</feature>
<dbReference type="AlphaFoldDB" id="A0A6A4E518"/>
<dbReference type="EMBL" id="QXFV01001809">
    <property type="protein sequence ID" value="KAE8997974.1"/>
    <property type="molecule type" value="Genomic_DNA"/>
</dbReference>
<evidence type="ECO:0000313" key="2">
    <source>
        <dbReference type="EMBL" id="KAE8993437.1"/>
    </source>
</evidence>
<evidence type="ECO:0000313" key="5">
    <source>
        <dbReference type="Proteomes" id="UP000429607"/>
    </source>
</evidence>
<comment type="caution">
    <text evidence="4">The sequence shown here is derived from an EMBL/GenBank/DDBJ whole genome shotgun (WGS) entry which is preliminary data.</text>
</comment>
<organism evidence="4 6">
    <name type="scientific">Phytophthora rubi</name>
    <dbReference type="NCBI Taxonomy" id="129364"/>
    <lineage>
        <taxon>Eukaryota</taxon>
        <taxon>Sar</taxon>
        <taxon>Stramenopiles</taxon>
        <taxon>Oomycota</taxon>
        <taxon>Peronosporomycetes</taxon>
        <taxon>Peronosporales</taxon>
        <taxon>Peronosporaceae</taxon>
        <taxon>Phytophthora</taxon>
    </lineage>
</organism>
<name>A0A6A4E518_9STRA</name>